<evidence type="ECO:0000313" key="1">
    <source>
        <dbReference type="EMBL" id="KAK7459564.1"/>
    </source>
</evidence>
<accession>A0ABR1JI73</accession>
<protein>
    <submittedName>
        <fullName evidence="1">Uncharacterized protein</fullName>
    </submittedName>
</protein>
<name>A0ABR1JI73_9AGAR</name>
<dbReference type="Proteomes" id="UP001498398">
    <property type="component" value="Unassembled WGS sequence"/>
</dbReference>
<sequence length="175" mass="19769">MRQDTNAFMQYLYRRTELAVNDLKKKKLLSPDAASGILEGLKDIRNDMEKTSFDGLTADRSAGTGLMVARGMEVANEKGYPPSETFLEALKKVIELLGQLIRKEIGPATFDESLTQFRNTAKEKGKPVTYRYIELVRLVRDIRRPYYGRASVLVKLFRAATERLNGNGSTDLESE</sequence>
<organism evidence="1 2">
    <name type="scientific">Marasmiellus scandens</name>
    <dbReference type="NCBI Taxonomy" id="2682957"/>
    <lineage>
        <taxon>Eukaryota</taxon>
        <taxon>Fungi</taxon>
        <taxon>Dikarya</taxon>
        <taxon>Basidiomycota</taxon>
        <taxon>Agaricomycotina</taxon>
        <taxon>Agaricomycetes</taxon>
        <taxon>Agaricomycetidae</taxon>
        <taxon>Agaricales</taxon>
        <taxon>Marasmiineae</taxon>
        <taxon>Omphalotaceae</taxon>
        <taxon>Marasmiellus</taxon>
    </lineage>
</organism>
<reference evidence="1 2" key="1">
    <citation type="submission" date="2024-01" db="EMBL/GenBank/DDBJ databases">
        <title>A draft genome for the cacao thread blight pathogen Marasmiellus scandens.</title>
        <authorList>
            <person name="Baruah I.K."/>
            <person name="Leung J."/>
            <person name="Bukari Y."/>
            <person name="Amoako-Attah I."/>
            <person name="Meinhardt L.W."/>
            <person name="Bailey B.A."/>
            <person name="Cohen S.P."/>
        </authorList>
    </citation>
    <scope>NUCLEOTIDE SEQUENCE [LARGE SCALE GENOMIC DNA]</scope>
    <source>
        <strain evidence="1 2">GH-19</strain>
    </source>
</reference>
<keyword evidence="2" id="KW-1185">Reference proteome</keyword>
<proteinExistence type="predicted"/>
<dbReference type="EMBL" id="JBANRG010000016">
    <property type="protein sequence ID" value="KAK7459564.1"/>
    <property type="molecule type" value="Genomic_DNA"/>
</dbReference>
<comment type="caution">
    <text evidence="1">The sequence shown here is derived from an EMBL/GenBank/DDBJ whole genome shotgun (WGS) entry which is preliminary data.</text>
</comment>
<gene>
    <name evidence="1" type="ORF">VKT23_009546</name>
</gene>
<evidence type="ECO:0000313" key="2">
    <source>
        <dbReference type="Proteomes" id="UP001498398"/>
    </source>
</evidence>